<comment type="subcellular location">
    <subcellularLocation>
        <location evidence="2">Cell membrane</location>
        <topology evidence="2">Multi-pass membrane protein</topology>
    </subcellularLocation>
</comment>
<dbReference type="GO" id="GO:0005886">
    <property type="term" value="C:plasma membrane"/>
    <property type="evidence" value="ECO:0007669"/>
    <property type="project" value="UniProtKB-SubCell"/>
</dbReference>
<dbReference type="PANTHER" id="PTHR34295:SF1">
    <property type="entry name" value="BIOTIN TRANSPORTER BIOY"/>
    <property type="match status" value="1"/>
</dbReference>
<sequence length="178" mass="18637">MSNTKNLALCGLFTALMIAGAFLRIPVPLVPITFQLFFAVLAGLLLGPWWGAAAVGAYVVLGLVGLPVFTSGGGLQYVLQPSFGYIVGFVLTAIVSGLIAGKENKPRFLRLLAAVLAGLAVDYLIGTAYYFLIAELYLHSDVGVWATLVGCVFLPGSKDILLGVLAAVIAARVRPLIA</sequence>
<feature type="transmembrane region" description="Helical" evidence="3">
    <location>
        <begin position="33"/>
        <end position="51"/>
    </location>
</feature>
<keyword evidence="2" id="KW-1003">Cell membrane</keyword>
<protein>
    <recommendedName>
        <fullName evidence="2">Biotin transporter</fullName>
    </recommendedName>
</protein>
<dbReference type="GO" id="GO:0015225">
    <property type="term" value="F:biotin transmembrane transporter activity"/>
    <property type="evidence" value="ECO:0007669"/>
    <property type="project" value="UniProtKB-UniRule"/>
</dbReference>
<dbReference type="AlphaFoldDB" id="A0A9D1VZL0"/>
<feature type="transmembrane region" description="Helical" evidence="3">
    <location>
        <begin position="108"/>
        <end position="132"/>
    </location>
</feature>
<keyword evidence="2 3" id="KW-0472">Membrane</keyword>
<dbReference type="PANTHER" id="PTHR34295">
    <property type="entry name" value="BIOTIN TRANSPORTER BIOY"/>
    <property type="match status" value="1"/>
</dbReference>
<dbReference type="Pfam" id="PF02632">
    <property type="entry name" value="BioY"/>
    <property type="match status" value="1"/>
</dbReference>
<accession>A0A9D1VZL0</accession>
<evidence type="ECO:0000256" key="3">
    <source>
        <dbReference type="SAM" id="Phobius"/>
    </source>
</evidence>
<reference evidence="4" key="2">
    <citation type="submission" date="2021-04" db="EMBL/GenBank/DDBJ databases">
        <authorList>
            <person name="Gilroy R."/>
        </authorList>
    </citation>
    <scope>NUCLEOTIDE SEQUENCE</scope>
    <source>
        <strain evidence="4">2189</strain>
    </source>
</reference>
<evidence type="ECO:0000256" key="2">
    <source>
        <dbReference type="PIRNR" id="PIRNR016661"/>
    </source>
</evidence>
<feature type="transmembrane region" description="Helical" evidence="3">
    <location>
        <begin position="83"/>
        <end position="101"/>
    </location>
</feature>
<feature type="transmembrane region" description="Helical" evidence="3">
    <location>
        <begin position="58"/>
        <end position="77"/>
    </location>
</feature>
<organism evidence="4 5">
    <name type="scientific">Candidatus Borkfalkia faecavium</name>
    <dbReference type="NCBI Taxonomy" id="2838508"/>
    <lineage>
        <taxon>Bacteria</taxon>
        <taxon>Bacillati</taxon>
        <taxon>Bacillota</taxon>
        <taxon>Clostridia</taxon>
        <taxon>Christensenellales</taxon>
        <taxon>Christensenellaceae</taxon>
        <taxon>Candidatus Borkfalkia</taxon>
    </lineage>
</organism>
<proteinExistence type="inferred from homology"/>
<dbReference type="PIRSF" id="PIRSF016661">
    <property type="entry name" value="BioY"/>
    <property type="match status" value="1"/>
</dbReference>
<dbReference type="Proteomes" id="UP000886847">
    <property type="component" value="Unassembled WGS sequence"/>
</dbReference>
<keyword evidence="2" id="KW-0813">Transport</keyword>
<dbReference type="EMBL" id="DXEW01000004">
    <property type="protein sequence ID" value="HIX49788.1"/>
    <property type="molecule type" value="Genomic_DNA"/>
</dbReference>
<dbReference type="Gene3D" id="1.10.1760.20">
    <property type="match status" value="1"/>
</dbReference>
<gene>
    <name evidence="4" type="ORF">H9851_00690</name>
</gene>
<dbReference type="InterPro" id="IPR003784">
    <property type="entry name" value="BioY"/>
</dbReference>
<name>A0A9D1VZL0_9FIRM</name>
<keyword evidence="3" id="KW-1133">Transmembrane helix</keyword>
<comment type="caution">
    <text evidence="4">The sequence shown here is derived from an EMBL/GenBank/DDBJ whole genome shotgun (WGS) entry which is preliminary data.</text>
</comment>
<reference evidence="4" key="1">
    <citation type="journal article" date="2021" name="PeerJ">
        <title>Extensive microbial diversity within the chicken gut microbiome revealed by metagenomics and culture.</title>
        <authorList>
            <person name="Gilroy R."/>
            <person name="Ravi A."/>
            <person name="Getino M."/>
            <person name="Pursley I."/>
            <person name="Horton D.L."/>
            <person name="Alikhan N.F."/>
            <person name="Baker D."/>
            <person name="Gharbi K."/>
            <person name="Hall N."/>
            <person name="Watson M."/>
            <person name="Adriaenssens E.M."/>
            <person name="Foster-Nyarko E."/>
            <person name="Jarju S."/>
            <person name="Secka A."/>
            <person name="Antonio M."/>
            <person name="Oren A."/>
            <person name="Chaudhuri R.R."/>
            <person name="La Ragione R."/>
            <person name="Hildebrand F."/>
            <person name="Pallen M.J."/>
        </authorList>
    </citation>
    <scope>NUCLEOTIDE SEQUENCE</scope>
    <source>
        <strain evidence="4">2189</strain>
    </source>
</reference>
<evidence type="ECO:0000313" key="5">
    <source>
        <dbReference type="Proteomes" id="UP000886847"/>
    </source>
</evidence>
<evidence type="ECO:0000256" key="1">
    <source>
        <dbReference type="ARBA" id="ARBA00010692"/>
    </source>
</evidence>
<keyword evidence="3" id="KW-0812">Transmembrane</keyword>
<feature type="transmembrane region" description="Helical" evidence="3">
    <location>
        <begin position="144"/>
        <end position="171"/>
    </location>
</feature>
<comment type="similarity">
    <text evidence="1 2">Belongs to the BioY family.</text>
</comment>
<evidence type="ECO:0000313" key="4">
    <source>
        <dbReference type="EMBL" id="HIX49788.1"/>
    </source>
</evidence>